<organism evidence="2 3">
    <name type="scientific">Pleionea litopenaei</name>
    <dbReference type="NCBI Taxonomy" id="3070815"/>
    <lineage>
        <taxon>Bacteria</taxon>
        <taxon>Pseudomonadati</taxon>
        <taxon>Pseudomonadota</taxon>
        <taxon>Gammaproteobacteria</taxon>
        <taxon>Oceanospirillales</taxon>
        <taxon>Pleioneaceae</taxon>
        <taxon>Pleionea</taxon>
    </lineage>
</organism>
<dbReference type="EMBL" id="CP133548">
    <property type="protein sequence ID" value="WMS86288.1"/>
    <property type="molecule type" value="Genomic_DNA"/>
</dbReference>
<feature type="chain" id="PRO_5041469773" evidence="1">
    <location>
        <begin position="21"/>
        <end position="245"/>
    </location>
</feature>
<name>A0AA51X5R3_9GAMM</name>
<keyword evidence="3" id="KW-1185">Reference proteome</keyword>
<dbReference type="RefSeq" id="WP_309201440.1">
    <property type="nucleotide sequence ID" value="NZ_CP133548.1"/>
</dbReference>
<sequence length="245" mass="26638">MLSRAFVLIFFSTIFSSAFAQKTPIKIYVLAHGAKFIGDKTDGATVEIRRSDNQQLLAQGITTGGTGNTTLIMKTDHATNMILTDDQTASFTTVLDIDKPTKITITARGPLSIKPRGAEVSTQVWLIPGKDFSQGNAITLSLRGFLIDASVSSEQNSVQVETLITLMCGCPVEPEGLWNASDYQLNVALLKNDQLVEQKPLNFTQDSQFEARFEGIEPGVYQVMITAFDPITANSGVQELSVTVK</sequence>
<feature type="signal peptide" evidence="1">
    <location>
        <begin position="1"/>
        <end position="20"/>
    </location>
</feature>
<evidence type="ECO:0000313" key="3">
    <source>
        <dbReference type="Proteomes" id="UP001239782"/>
    </source>
</evidence>
<reference evidence="2 3" key="1">
    <citation type="submission" date="2023-08" db="EMBL/GenBank/DDBJ databases">
        <title>Pleionea litopenaei sp. nov., isolated from stomach of juvenile Litopenaeus vannamei.</title>
        <authorList>
            <person name="Rho A.M."/>
            <person name="Hwang C.Y."/>
        </authorList>
    </citation>
    <scope>NUCLEOTIDE SEQUENCE [LARGE SCALE GENOMIC DNA]</scope>
    <source>
        <strain evidence="2 3">HL-JVS1</strain>
    </source>
</reference>
<dbReference type="AlphaFoldDB" id="A0AA51X5R3"/>
<protein>
    <submittedName>
        <fullName evidence="2">Uncharacterized protein</fullName>
    </submittedName>
</protein>
<evidence type="ECO:0000256" key="1">
    <source>
        <dbReference type="SAM" id="SignalP"/>
    </source>
</evidence>
<accession>A0AA51X5R3</accession>
<proteinExistence type="predicted"/>
<dbReference type="Proteomes" id="UP001239782">
    <property type="component" value="Chromosome"/>
</dbReference>
<dbReference type="KEGG" id="plei:Q9312_13775"/>
<gene>
    <name evidence="2" type="ORF">Q9312_13775</name>
</gene>
<keyword evidence="1" id="KW-0732">Signal</keyword>
<evidence type="ECO:0000313" key="2">
    <source>
        <dbReference type="EMBL" id="WMS86288.1"/>
    </source>
</evidence>